<evidence type="ECO:0000313" key="2">
    <source>
        <dbReference type="Proteomes" id="UP001497680"/>
    </source>
</evidence>
<dbReference type="Proteomes" id="UP001497680">
    <property type="component" value="Unassembled WGS sequence"/>
</dbReference>
<dbReference type="EMBL" id="MU394297">
    <property type="protein sequence ID" value="KAI6089081.1"/>
    <property type="molecule type" value="Genomic_DNA"/>
</dbReference>
<name>A0ACC0D8V5_9PEZI</name>
<reference evidence="1 2" key="1">
    <citation type="journal article" date="2022" name="New Phytol.">
        <title>Ecological generalism drives hyperdiversity of secondary metabolite gene clusters in xylarialean endophytes.</title>
        <authorList>
            <person name="Franco M.E.E."/>
            <person name="Wisecaver J.H."/>
            <person name="Arnold A.E."/>
            <person name="Ju Y.M."/>
            <person name="Slot J.C."/>
            <person name="Ahrendt S."/>
            <person name="Moore L.P."/>
            <person name="Eastman K.E."/>
            <person name="Scott K."/>
            <person name="Konkel Z."/>
            <person name="Mondo S.J."/>
            <person name="Kuo A."/>
            <person name="Hayes R.D."/>
            <person name="Haridas S."/>
            <person name="Andreopoulos B."/>
            <person name="Riley R."/>
            <person name="LaButti K."/>
            <person name="Pangilinan J."/>
            <person name="Lipzen A."/>
            <person name="Amirebrahimi M."/>
            <person name="Yan J."/>
            <person name="Adam C."/>
            <person name="Keymanesh K."/>
            <person name="Ng V."/>
            <person name="Louie K."/>
            <person name="Northen T."/>
            <person name="Drula E."/>
            <person name="Henrissat B."/>
            <person name="Hsieh H.M."/>
            <person name="Youens-Clark K."/>
            <person name="Lutzoni F."/>
            <person name="Miadlikowska J."/>
            <person name="Eastwood D.C."/>
            <person name="Hamelin R.C."/>
            <person name="Grigoriev I.V."/>
            <person name="U'Ren J.M."/>
        </authorList>
    </citation>
    <scope>NUCLEOTIDE SEQUENCE [LARGE SCALE GENOMIC DNA]</scope>
    <source>
        <strain evidence="1 2">ER1909</strain>
    </source>
</reference>
<protein>
    <submittedName>
        <fullName evidence="1">Uncharacterized protein</fullName>
    </submittedName>
</protein>
<keyword evidence="2" id="KW-1185">Reference proteome</keyword>
<sequence>MLPKEFSSTRFCLRALLWSGLLFKSRCEDHVEGDKTEMGMLGSPVEHITVTITTTIAYKPKPTPTLAPGDSIYSLLGCYGRGAGDSKGGHPFGNGEGYASPIIPPDKMTIDACLKRCAAMKPRKSSGCYEYAGLMNGGEYFCGSKLDSAAYKLSPEECQTPCSGDNGLPCGGSDTIAVYSRIAANDNKNNVGSSKDASQSTHAKPRPSSTSEGVVFRSGGRAGTNTETNTWSSTSTTPTLTPGESKTASATNTIAAVTGSLSGAIILAAFSFICFRSYKRKKLRLQHDGHTEQKDGKETKRNSRRRPIPSAIDTKPGHARGKSKDDDSLGATTDFRDMMPTTPALESGGRMQHSGLHVRLRSPRSPKSSSDRDSLYDTLMGEVKAGPAPPKPPQPPVDDPSSSSSAASSAVQWRDAPPQTPSTASTALFNFGFDGATNFDPGSGSGSGAGAGSKVTSPAAAARSEASLGARAWHRRKLSTPFQPPASGPPSVPLPPTPPHSKFYGVGRGANLSSRSLGAESVPPTPPLKDSPTLPRKTQPGSQGSEGEAGKDRVGEGTLEKEGEDMEPTIPVLTPGEEFVAKPRRGTMYAGPRDESDDEDDEKKSEASTSLSATTMATSILFTAPLDNDDDDRMWSGA</sequence>
<organism evidence="1 2">
    <name type="scientific">Hypoxylon rubiginosum</name>
    <dbReference type="NCBI Taxonomy" id="110542"/>
    <lineage>
        <taxon>Eukaryota</taxon>
        <taxon>Fungi</taxon>
        <taxon>Dikarya</taxon>
        <taxon>Ascomycota</taxon>
        <taxon>Pezizomycotina</taxon>
        <taxon>Sordariomycetes</taxon>
        <taxon>Xylariomycetidae</taxon>
        <taxon>Xylariales</taxon>
        <taxon>Hypoxylaceae</taxon>
        <taxon>Hypoxylon</taxon>
    </lineage>
</organism>
<accession>A0ACC0D8V5</accession>
<evidence type="ECO:0000313" key="1">
    <source>
        <dbReference type="EMBL" id="KAI6089081.1"/>
    </source>
</evidence>
<proteinExistence type="predicted"/>
<gene>
    <name evidence="1" type="ORF">F4821DRAFT_257229</name>
</gene>
<comment type="caution">
    <text evidence="1">The sequence shown here is derived from an EMBL/GenBank/DDBJ whole genome shotgun (WGS) entry which is preliminary data.</text>
</comment>